<organism evidence="2 3">
    <name type="scientific">Candidatus Gottesmanbacteria bacterium RIFCSPLOWO2_01_FULL_39_12b</name>
    <dbReference type="NCBI Taxonomy" id="1798388"/>
    <lineage>
        <taxon>Bacteria</taxon>
        <taxon>Candidatus Gottesmaniibacteriota</taxon>
    </lineage>
</organism>
<dbReference type="AlphaFoldDB" id="A0A1F6APT8"/>
<dbReference type="SUPFAM" id="SSF55729">
    <property type="entry name" value="Acyl-CoA N-acyltransferases (Nat)"/>
    <property type="match status" value="1"/>
</dbReference>
<name>A0A1F6APT8_9BACT</name>
<dbReference type="PROSITE" id="PS51186">
    <property type="entry name" value="GNAT"/>
    <property type="match status" value="1"/>
</dbReference>
<reference evidence="2 3" key="1">
    <citation type="journal article" date="2016" name="Nat. Commun.">
        <title>Thousands of microbial genomes shed light on interconnected biogeochemical processes in an aquifer system.</title>
        <authorList>
            <person name="Anantharaman K."/>
            <person name="Brown C.T."/>
            <person name="Hug L.A."/>
            <person name="Sharon I."/>
            <person name="Castelle C.J."/>
            <person name="Probst A.J."/>
            <person name="Thomas B.C."/>
            <person name="Singh A."/>
            <person name="Wilkins M.J."/>
            <person name="Karaoz U."/>
            <person name="Brodie E.L."/>
            <person name="Williams K.H."/>
            <person name="Hubbard S.S."/>
            <person name="Banfield J.F."/>
        </authorList>
    </citation>
    <scope>NUCLEOTIDE SEQUENCE [LARGE SCALE GENOMIC DNA]</scope>
</reference>
<dbReference type="PANTHER" id="PTHR43415">
    <property type="entry name" value="SPERMIDINE N(1)-ACETYLTRANSFERASE"/>
    <property type="match status" value="1"/>
</dbReference>
<dbReference type="GO" id="GO:0016747">
    <property type="term" value="F:acyltransferase activity, transferring groups other than amino-acyl groups"/>
    <property type="evidence" value="ECO:0007669"/>
    <property type="project" value="InterPro"/>
</dbReference>
<accession>A0A1F6APT8</accession>
<dbReference type="InterPro" id="IPR016181">
    <property type="entry name" value="Acyl_CoA_acyltransferase"/>
</dbReference>
<dbReference type="Gene3D" id="3.40.630.30">
    <property type="match status" value="1"/>
</dbReference>
<evidence type="ECO:0000259" key="1">
    <source>
        <dbReference type="PROSITE" id="PS51186"/>
    </source>
</evidence>
<dbReference type="PANTHER" id="PTHR43415:SF3">
    <property type="entry name" value="GNAT-FAMILY ACETYLTRANSFERASE"/>
    <property type="match status" value="1"/>
</dbReference>
<comment type="caution">
    <text evidence="2">The sequence shown here is derived from an EMBL/GenBank/DDBJ whole genome shotgun (WGS) entry which is preliminary data.</text>
</comment>
<evidence type="ECO:0000313" key="2">
    <source>
        <dbReference type="EMBL" id="OGG26705.1"/>
    </source>
</evidence>
<protein>
    <submittedName>
        <fullName evidence="2">GNAT family N-acetyltransferase</fullName>
    </submittedName>
</protein>
<dbReference type="InterPro" id="IPR000182">
    <property type="entry name" value="GNAT_dom"/>
</dbReference>
<gene>
    <name evidence="2" type="ORF">A2960_00840</name>
</gene>
<dbReference type="Proteomes" id="UP000176609">
    <property type="component" value="Unassembled WGS sequence"/>
</dbReference>
<feature type="domain" description="N-acetyltransferase" evidence="1">
    <location>
        <begin position="8"/>
        <end position="168"/>
    </location>
</feature>
<sequence length="185" mass="21881">MNIKGKIVTLRAIEETDLNLLHKWANDPEIQDIMGVIHFPSSMDFHRLWFQNLKSDLLNQRFAINMSGIGLIGISSLMSIDWRNNHAWHGIMLGDAKIRGKGYGVDAVMATMRYAFEELHFERLDGSIIENNNISYSFYCNKLGWKEEGLRRNWYFRRGRYWDQIIVGITKKDYEQLVQKTRYWD</sequence>
<keyword evidence="2" id="KW-0808">Transferase</keyword>
<proteinExistence type="predicted"/>
<evidence type="ECO:0000313" key="3">
    <source>
        <dbReference type="Proteomes" id="UP000176609"/>
    </source>
</evidence>
<dbReference type="EMBL" id="MFJR01000007">
    <property type="protein sequence ID" value="OGG26705.1"/>
    <property type="molecule type" value="Genomic_DNA"/>
</dbReference>
<dbReference type="Pfam" id="PF13302">
    <property type="entry name" value="Acetyltransf_3"/>
    <property type="match status" value="1"/>
</dbReference>